<accession>A0A4V6DAX4</accession>
<gene>
    <name evidence="2" type="ORF">SEVIR_2G131500v2</name>
</gene>
<evidence type="ECO:0008006" key="4">
    <source>
        <dbReference type="Google" id="ProtNLM"/>
    </source>
</evidence>
<evidence type="ECO:0000256" key="1">
    <source>
        <dbReference type="SAM" id="SignalP"/>
    </source>
</evidence>
<feature type="chain" id="PRO_5021026958" description="AB hydrolase-1 domain-containing protein" evidence="1">
    <location>
        <begin position="24"/>
        <end position="433"/>
    </location>
</feature>
<dbReference type="InterPro" id="IPR003386">
    <property type="entry name" value="LACT/PDAT_acylTrfase"/>
</dbReference>
<feature type="signal peptide" evidence="1">
    <location>
        <begin position="1"/>
        <end position="23"/>
    </location>
</feature>
<dbReference type="GO" id="GO:0008374">
    <property type="term" value="F:O-acyltransferase activity"/>
    <property type="evidence" value="ECO:0007669"/>
    <property type="project" value="InterPro"/>
</dbReference>
<dbReference type="InterPro" id="IPR029058">
    <property type="entry name" value="AB_hydrolase_fold"/>
</dbReference>
<evidence type="ECO:0000313" key="2">
    <source>
        <dbReference type="EMBL" id="TKW31826.1"/>
    </source>
</evidence>
<dbReference type="EMBL" id="CM016553">
    <property type="protein sequence ID" value="TKW31826.1"/>
    <property type="molecule type" value="Genomic_DNA"/>
</dbReference>
<dbReference type="Gramene" id="TKW31826">
    <property type="protein sequence ID" value="TKW31826"/>
    <property type="gene ID" value="SEVIR_2G131500v2"/>
</dbReference>
<dbReference type="OMA" id="GWHRVTA"/>
<dbReference type="GO" id="GO:0006629">
    <property type="term" value="P:lipid metabolic process"/>
    <property type="evidence" value="ECO:0007669"/>
    <property type="project" value="InterPro"/>
</dbReference>
<dbReference type="PANTHER" id="PTHR11440">
    <property type="entry name" value="LECITHIN-CHOLESTEROL ACYLTRANSFERASE-RELATED"/>
    <property type="match status" value="1"/>
</dbReference>
<evidence type="ECO:0000313" key="3">
    <source>
        <dbReference type="Proteomes" id="UP000298652"/>
    </source>
</evidence>
<dbReference type="Proteomes" id="UP000298652">
    <property type="component" value="Chromosome 2"/>
</dbReference>
<proteinExistence type="predicted"/>
<dbReference type="AlphaFoldDB" id="A0A4V6DAX4"/>
<keyword evidence="3" id="KW-1185">Reference proteome</keyword>
<sequence>MSNPLLRLLLPLLLLLLPPPLREYFSASHRPKDAGFSGELHPVVLVPGQSCSDLEARLTEAYKPSAPRCGAMKGNGWFGLWKNVSDLAANDYVDCFVEQMRLVYDPAINDYRNLPGVETRVPNFVSARGFHCKDPLHPKQCVDYVREGLERVGYRDGDTLFGAPYDWRYAPPVPGQQSQVYSRYFRQLKSLVETASKKHHKKVIIFGHSYGGMVVLDFVRNTPLAWRNEYIKHLILVAPVLSLGILIQAQLIAFGPNMKFVGATQSSLRTMWRSFETGIVDLPSPKVFGHMPLVITEQRNYSAYDMEDFLVAIGFGDSVEPFRRRMVPKMRYFKVPMVPLTCINGVGIRTAKQLVYWKSDYDRSPEIAYGDGDGAVNLISMLAFDKEMRRQPAQKKQFKSVKIHGADHCGLVTEEWAVKRVIQEFLEANRISS</sequence>
<dbReference type="Pfam" id="PF02450">
    <property type="entry name" value="LCAT"/>
    <property type="match status" value="1"/>
</dbReference>
<protein>
    <recommendedName>
        <fullName evidence="4">AB hydrolase-1 domain-containing protein</fullName>
    </recommendedName>
</protein>
<name>A0A4V6DAX4_SETVI</name>
<dbReference type="SUPFAM" id="SSF53474">
    <property type="entry name" value="alpha/beta-Hydrolases"/>
    <property type="match status" value="1"/>
</dbReference>
<organism evidence="2 3">
    <name type="scientific">Setaria viridis</name>
    <name type="common">Green bristlegrass</name>
    <name type="synonym">Setaria italica subsp. viridis</name>
    <dbReference type="NCBI Taxonomy" id="4556"/>
    <lineage>
        <taxon>Eukaryota</taxon>
        <taxon>Viridiplantae</taxon>
        <taxon>Streptophyta</taxon>
        <taxon>Embryophyta</taxon>
        <taxon>Tracheophyta</taxon>
        <taxon>Spermatophyta</taxon>
        <taxon>Magnoliopsida</taxon>
        <taxon>Liliopsida</taxon>
        <taxon>Poales</taxon>
        <taxon>Poaceae</taxon>
        <taxon>PACMAD clade</taxon>
        <taxon>Panicoideae</taxon>
        <taxon>Panicodae</taxon>
        <taxon>Paniceae</taxon>
        <taxon>Cenchrinae</taxon>
        <taxon>Setaria</taxon>
    </lineage>
</organism>
<keyword evidence="1" id="KW-0732">Signal</keyword>
<dbReference type="Gene3D" id="3.40.50.1820">
    <property type="entry name" value="alpha/beta hydrolase"/>
    <property type="match status" value="1"/>
</dbReference>
<reference evidence="2" key="1">
    <citation type="submission" date="2019-03" db="EMBL/GenBank/DDBJ databases">
        <title>WGS assembly of Setaria viridis.</title>
        <authorList>
            <person name="Huang P."/>
            <person name="Jenkins J."/>
            <person name="Grimwood J."/>
            <person name="Barry K."/>
            <person name="Healey A."/>
            <person name="Mamidi S."/>
            <person name="Sreedasyam A."/>
            <person name="Shu S."/>
            <person name="Feldman M."/>
            <person name="Wu J."/>
            <person name="Yu Y."/>
            <person name="Chen C."/>
            <person name="Johnson J."/>
            <person name="Rokhsar D."/>
            <person name="Baxter I."/>
            <person name="Schmutz J."/>
            <person name="Brutnell T."/>
            <person name="Kellogg E."/>
        </authorList>
    </citation>
    <scope>NUCLEOTIDE SEQUENCE [LARGE SCALE GENOMIC DNA]</scope>
</reference>